<dbReference type="Gene3D" id="2.60.40.720">
    <property type="match status" value="1"/>
</dbReference>
<evidence type="ECO:0000256" key="3">
    <source>
        <dbReference type="ARBA" id="ARBA00022703"/>
    </source>
</evidence>
<keyword evidence="7" id="KW-0238">DNA-binding</keyword>
<keyword evidence="4 11" id="KW-0479">Metal-binding</keyword>
<feature type="binding site" evidence="11">
    <location>
        <position position="33"/>
    </location>
    <ligand>
        <name>Zn(2+)</name>
        <dbReference type="ChEBI" id="CHEBI:29105"/>
    </ligand>
</feature>
<feature type="binding site" evidence="11">
    <location>
        <position position="29"/>
    </location>
    <ligand>
        <name>Zn(2+)</name>
        <dbReference type="ChEBI" id="CHEBI:29105"/>
    </ligand>
</feature>
<comment type="subcellular location">
    <subcellularLocation>
        <location evidence="1">Nucleus</location>
    </subcellularLocation>
</comment>
<evidence type="ECO:0000313" key="16">
    <source>
        <dbReference type="Proteomes" id="UP000887567"/>
    </source>
</evidence>
<keyword evidence="3" id="KW-0053">Apoptosis</keyword>
<dbReference type="PANTHER" id="PTHR11447:SF16">
    <property type="entry name" value="P53 PROTEIN LONG FORM VARIANT 1"/>
    <property type="match status" value="1"/>
</dbReference>
<evidence type="ECO:0000256" key="5">
    <source>
        <dbReference type="ARBA" id="ARBA00022833"/>
    </source>
</evidence>
<dbReference type="GO" id="GO:0006915">
    <property type="term" value="P:apoptotic process"/>
    <property type="evidence" value="ECO:0007669"/>
    <property type="project" value="UniProtKB-KW"/>
</dbReference>
<evidence type="ECO:0000256" key="11">
    <source>
        <dbReference type="PIRSR" id="PIRSR602117-1"/>
    </source>
</evidence>
<proteinExistence type="inferred from homology"/>
<dbReference type="InterPro" id="IPR012346">
    <property type="entry name" value="p53/RUNT-type_TF_DNA-bd_sf"/>
</dbReference>
<comment type="similarity">
    <text evidence="2">Belongs to the p53 family.</text>
</comment>
<feature type="cross-link" description="Glycyl lysine isopeptide (Lys-Gly) (interchain with G-Cter in ubiquitin)" evidence="12">
    <location>
        <position position="82"/>
    </location>
</feature>
<dbReference type="OrthoDB" id="5915660at2759"/>
<dbReference type="InterPro" id="IPR008967">
    <property type="entry name" value="p53-like_TF_DNA-bd_sf"/>
</dbReference>
<feature type="domain" description="p53 DNA-binding" evidence="14">
    <location>
        <begin position="2"/>
        <end position="79"/>
    </location>
</feature>
<dbReference type="GO" id="GO:0000981">
    <property type="term" value="F:DNA-binding transcription factor activity, RNA polymerase II-specific"/>
    <property type="evidence" value="ECO:0007669"/>
    <property type="project" value="TreeGrafter"/>
</dbReference>
<dbReference type="GO" id="GO:0005634">
    <property type="term" value="C:nucleus"/>
    <property type="evidence" value="ECO:0007669"/>
    <property type="project" value="UniProtKB-SubCell"/>
</dbReference>
<evidence type="ECO:0000256" key="9">
    <source>
        <dbReference type="ARBA" id="ARBA00023163"/>
    </source>
</evidence>
<keyword evidence="6" id="KW-0805">Transcription regulation</keyword>
<dbReference type="InterPro" id="IPR002117">
    <property type="entry name" value="p53_tumour_suppressor"/>
</dbReference>
<evidence type="ECO:0000256" key="6">
    <source>
        <dbReference type="ARBA" id="ARBA00023015"/>
    </source>
</evidence>
<evidence type="ECO:0000256" key="8">
    <source>
        <dbReference type="ARBA" id="ARBA00023159"/>
    </source>
</evidence>
<accession>A0A913WTX1</accession>
<dbReference type="AlphaFoldDB" id="A0A913WTX1"/>
<keyword evidence="5 11" id="KW-0862">Zinc</keyword>
<protein>
    <recommendedName>
        <fullName evidence="14">p53 DNA-binding domain-containing protein</fullName>
    </recommendedName>
</protein>
<dbReference type="PANTHER" id="PTHR11447">
    <property type="entry name" value="CELLULAR TUMOR ANTIGEN P53"/>
    <property type="match status" value="1"/>
</dbReference>
<sequence length="258" mass="28549">MSVKIPFKTNVGASIHEEVTVHELFSFICNNSCGGLNRRAILVVFTLETGESQELLGRCAIEVRVCACPGRDSKQDNEAVSKPSRKKRKIAADGVSSSTPVTSFPSTEVSPSQPVRPSVEDNTVYNLKVCGYVNYLILRKIAYALEFFANMKSRFSSLPDDPEFPDLFGEGFNDNQELECDSCENNGPYARPIPQASPVMTSQQSLPSCAVNRSSGEIETWYQSNPQDVAGATQSTPYMGCYTYRRITLSVEYFDKDD</sequence>
<dbReference type="EnsemblMetazoa" id="XM_021038398.2">
    <property type="protein sequence ID" value="XP_020894057.1"/>
    <property type="gene ID" value="LOC110233133"/>
</dbReference>
<dbReference type="PRINTS" id="PR00386">
    <property type="entry name" value="P53SUPPRESSR"/>
</dbReference>
<evidence type="ECO:0000256" key="7">
    <source>
        <dbReference type="ARBA" id="ARBA00023125"/>
    </source>
</evidence>
<evidence type="ECO:0000256" key="1">
    <source>
        <dbReference type="ARBA" id="ARBA00004123"/>
    </source>
</evidence>
<dbReference type="GeneID" id="110233133"/>
<dbReference type="KEGG" id="epa:110233133"/>
<keyword evidence="16" id="KW-1185">Reference proteome</keyword>
<keyword evidence="8" id="KW-0010">Activator</keyword>
<evidence type="ECO:0000259" key="14">
    <source>
        <dbReference type="Pfam" id="PF00870"/>
    </source>
</evidence>
<dbReference type="InterPro" id="IPR011615">
    <property type="entry name" value="p53_DNA-bd"/>
</dbReference>
<dbReference type="Proteomes" id="UP000887567">
    <property type="component" value="Unplaced"/>
</dbReference>
<comment type="cofactor">
    <cofactor evidence="11">
        <name>Zn(2+)</name>
        <dbReference type="ChEBI" id="CHEBI:29105"/>
    </cofactor>
    <text evidence="11">Binds 1 zinc ion per subunit.</text>
</comment>
<evidence type="ECO:0000256" key="12">
    <source>
        <dbReference type="PIRSR" id="PIRSR602117-3"/>
    </source>
</evidence>
<dbReference type="GO" id="GO:0046872">
    <property type="term" value="F:metal ion binding"/>
    <property type="evidence" value="ECO:0007669"/>
    <property type="project" value="UniProtKB-KW"/>
</dbReference>
<dbReference type="GO" id="GO:0000978">
    <property type="term" value="F:RNA polymerase II cis-regulatory region sequence-specific DNA binding"/>
    <property type="evidence" value="ECO:0007669"/>
    <property type="project" value="TreeGrafter"/>
</dbReference>
<feature type="compositionally biased region" description="Low complexity" evidence="13">
    <location>
        <begin position="95"/>
        <end position="112"/>
    </location>
</feature>
<dbReference type="Pfam" id="PF00870">
    <property type="entry name" value="P53"/>
    <property type="match status" value="1"/>
</dbReference>
<organism evidence="15 16">
    <name type="scientific">Exaiptasia diaphana</name>
    <name type="common">Tropical sea anemone</name>
    <name type="synonym">Aiptasia pulchella</name>
    <dbReference type="NCBI Taxonomy" id="2652724"/>
    <lineage>
        <taxon>Eukaryota</taxon>
        <taxon>Metazoa</taxon>
        <taxon>Cnidaria</taxon>
        <taxon>Anthozoa</taxon>
        <taxon>Hexacorallia</taxon>
        <taxon>Actiniaria</taxon>
        <taxon>Aiptasiidae</taxon>
        <taxon>Exaiptasia</taxon>
    </lineage>
</organism>
<evidence type="ECO:0000256" key="4">
    <source>
        <dbReference type="ARBA" id="ARBA00022723"/>
    </source>
</evidence>
<evidence type="ECO:0000256" key="2">
    <source>
        <dbReference type="ARBA" id="ARBA00006167"/>
    </source>
</evidence>
<dbReference type="RefSeq" id="XP_020894057.1">
    <property type="nucleotide sequence ID" value="XM_021038398.2"/>
</dbReference>
<dbReference type="SUPFAM" id="SSF49417">
    <property type="entry name" value="p53-like transcription factors"/>
    <property type="match status" value="1"/>
</dbReference>
<keyword evidence="10" id="KW-0539">Nucleus</keyword>
<keyword evidence="9" id="KW-0804">Transcription</keyword>
<reference evidence="15" key="1">
    <citation type="submission" date="2022-11" db="UniProtKB">
        <authorList>
            <consortium name="EnsemblMetazoa"/>
        </authorList>
    </citation>
    <scope>IDENTIFICATION</scope>
</reference>
<feature type="region of interest" description="Disordered" evidence="13">
    <location>
        <begin position="72"/>
        <end position="117"/>
    </location>
</feature>
<evidence type="ECO:0000313" key="15">
    <source>
        <dbReference type="EnsemblMetazoa" id="XP_020894057.1"/>
    </source>
</evidence>
<name>A0A913WTX1_EXADI</name>
<evidence type="ECO:0000256" key="10">
    <source>
        <dbReference type="ARBA" id="ARBA00023242"/>
    </source>
</evidence>
<evidence type="ECO:0000256" key="13">
    <source>
        <dbReference type="SAM" id="MobiDB-lite"/>
    </source>
</evidence>